<evidence type="ECO:0000259" key="8">
    <source>
        <dbReference type="Pfam" id="PF08281"/>
    </source>
</evidence>
<evidence type="ECO:0000256" key="4">
    <source>
        <dbReference type="ARBA" id="ARBA00023125"/>
    </source>
</evidence>
<evidence type="ECO:0000313" key="10">
    <source>
        <dbReference type="Proteomes" id="UP000320390"/>
    </source>
</evidence>
<dbReference type="InterPro" id="IPR013324">
    <property type="entry name" value="RNA_pol_sigma_r3/r4-like"/>
</dbReference>
<evidence type="ECO:0000256" key="3">
    <source>
        <dbReference type="ARBA" id="ARBA00023082"/>
    </source>
</evidence>
<reference evidence="9 10" key="1">
    <citation type="submission" date="2019-02" db="EMBL/GenBank/DDBJ databases">
        <title>Deep-cultivation of Planctomycetes and their phenomic and genomic characterization uncovers novel biology.</title>
        <authorList>
            <person name="Wiegand S."/>
            <person name="Jogler M."/>
            <person name="Boedeker C."/>
            <person name="Pinto D."/>
            <person name="Vollmers J."/>
            <person name="Rivas-Marin E."/>
            <person name="Kohn T."/>
            <person name="Peeters S.H."/>
            <person name="Heuer A."/>
            <person name="Rast P."/>
            <person name="Oberbeckmann S."/>
            <person name="Bunk B."/>
            <person name="Jeske O."/>
            <person name="Meyerdierks A."/>
            <person name="Storesund J.E."/>
            <person name="Kallscheuer N."/>
            <person name="Luecker S."/>
            <person name="Lage O.M."/>
            <person name="Pohl T."/>
            <person name="Merkel B.J."/>
            <person name="Hornburger P."/>
            <person name="Mueller R.-W."/>
            <person name="Bruemmer F."/>
            <person name="Labrenz M."/>
            <person name="Spormann A.M."/>
            <person name="Op den Camp H."/>
            <person name="Overmann J."/>
            <person name="Amann R."/>
            <person name="Jetten M.S.M."/>
            <person name="Mascher T."/>
            <person name="Medema M.H."/>
            <person name="Devos D.P."/>
            <person name="Kaster A.-K."/>
            <person name="Ovreas L."/>
            <person name="Rohde M."/>
            <person name="Galperin M.Y."/>
            <person name="Jogler C."/>
        </authorList>
    </citation>
    <scope>NUCLEOTIDE SEQUENCE [LARGE SCALE GENOMIC DNA]</scope>
    <source>
        <strain evidence="9 10">Poly30</strain>
    </source>
</reference>
<keyword evidence="2" id="KW-0805">Transcription regulation</keyword>
<name>A0A518ELK0_9BACT</name>
<sequence>MTGPLRIDPDRDLVLECQGEPDRGFQGAFRQLYDLYKDRVYNVCFRITGNATDAMDASQETFGILHRKVGAFRFESKFSSWVYRIAVNASIDIKRRSGARAVASLDSMRSSAVDGSSSLDIRDEDTEAPAAAASRHELEIDVQRAIDRLSPKMRAIIVLRYLESLSYEEISDSLQISLGTVKSRLSRAHAALDRELTPMLDRHFIN</sequence>
<keyword evidence="4" id="KW-0238">DNA-binding</keyword>
<protein>
    <submittedName>
        <fullName evidence="9">ECF RNA polymerase sigma factor SigW</fullName>
    </submittedName>
</protein>
<dbReference type="Pfam" id="PF08281">
    <property type="entry name" value="Sigma70_r4_2"/>
    <property type="match status" value="1"/>
</dbReference>
<dbReference type="OrthoDB" id="9785675at2"/>
<evidence type="ECO:0000259" key="7">
    <source>
        <dbReference type="Pfam" id="PF04542"/>
    </source>
</evidence>
<dbReference type="EMBL" id="CP036434">
    <property type="protein sequence ID" value="QDV04931.1"/>
    <property type="molecule type" value="Genomic_DNA"/>
</dbReference>
<dbReference type="PANTHER" id="PTHR43133">
    <property type="entry name" value="RNA POLYMERASE ECF-TYPE SIGMA FACTO"/>
    <property type="match status" value="1"/>
</dbReference>
<dbReference type="SUPFAM" id="SSF88946">
    <property type="entry name" value="Sigma2 domain of RNA polymerase sigma factors"/>
    <property type="match status" value="1"/>
</dbReference>
<comment type="similarity">
    <text evidence="1">Belongs to the sigma-70 factor family. ECF subfamily.</text>
</comment>
<dbReference type="SUPFAM" id="SSF88659">
    <property type="entry name" value="Sigma3 and sigma4 domains of RNA polymerase sigma factors"/>
    <property type="match status" value="1"/>
</dbReference>
<proteinExistence type="inferred from homology"/>
<keyword evidence="10" id="KW-1185">Reference proteome</keyword>
<accession>A0A518ELK0</accession>
<dbReference type="CDD" id="cd06171">
    <property type="entry name" value="Sigma70_r4"/>
    <property type="match status" value="1"/>
</dbReference>
<dbReference type="AlphaFoldDB" id="A0A518ELK0"/>
<evidence type="ECO:0000313" key="9">
    <source>
        <dbReference type="EMBL" id="QDV04931.1"/>
    </source>
</evidence>
<evidence type="ECO:0000256" key="1">
    <source>
        <dbReference type="ARBA" id="ARBA00010641"/>
    </source>
</evidence>
<dbReference type="Gene3D" id="1.10.1740.10">
    <property type="match status" value="1"/>
</dbReference>
<dbReference type="InterPro" id="IPR013249">
    <property type="entry name" value="RNA_pol_sigma70_r4_t2"/>
</dbReference>
<gene>
    <name evidence="9" type="primary">sigW_2</name>
    <name evidence="9" type="ORF">Poly30_04260</name>
</gene>
<dbReference type="InterPro" id="IPR014284">
    <property type="entry name" value="RNA_pol_sigma-70_dom"/>
</dbReference>
<dbReference type="NCBIfam" id="TIGR02937">
    <property type="entry name" value="sigma70-ECF"/>
    <property type="match status" value="1"/>
</dbReference>
<dbReference type="GO" id="GO:0006352">
    <property type="term" value="P:DNA-templated transcription initiation"/>
    <property type="evidence" value="ECO:0007669"/>
    <property type="project" value="InterPro"/>
</dbReference>
<feature type="domain" description="RNA polymerase sigma-70 region 2" evidence="7">
    <location>
        <begin position="32"/>
        <end position="98"/>
    </location>
</feature>
<dbReference type="InterPro" id="IPR036388">
    <property type="entry name" value="WH-like_DNA-bd_sf"/>
</dbReference>
<dbReference type="InterPro" id="IPR013325">
    <property type="entry name" value="RNA_pol_sigma_r2"/>
</dbReference>
<dbReference type="InterPro" id="IPR007627">
    <property type="entry name" value="RNA_pol_sigma70_r2"/>
</dbReference>
<feature type="domain" description="RNA polymerase sigma factor 70 region 4 type 2" evidence="8">
    <location>
        <begin position="141"/>
        <end position="190"/>
    </location>
</feature>
<dbReference type="InterPro" id="IPR039425">
    <property type="entry name" value="RNA_pol_sigma-70-like"/>
</dbReference>
<evidence type="ECO:0000256" key="2">
    <source>
        <dbReference type="ARBA" id="ARBA00023015"/>
    </source>
</evidence>
<dbReference type="GO" id="GO:0016987">
    <property type="term" value="F:sigma factor activity"/>
    <property type="evidence" value="ECO:0007669"/>
    <property type="project" value="UniProtKB-KW"/>
</dbReference>
<evidence type="ECO:0000256" key="5">
    <source>
        <dbReference type="ARBA" id="ARBA00023163"/>
    </source>
</evidence>
<organism evidence="9 10">
    <name type="scientific">Saltatorellus ferox</name>
    <dbReference type="NCBI Taxonomy" id="2528018"/>
    <lineage>
        <taxon>Bacteria</taxon>
        <taxon>Pseudomonadati</taxon>
        <taxon>Planctomycetota</taxon>
        <taxon>Planctomycetia</taxon>
        <taxon>Planctomycetia incertae sedis</taxon>
        <taxon>Saltatorellus</taxon>
    </lineage>
</organism>
<dbReference type="Proteomes" id="UP000320390">
    <property type="component" value="Chromosome"/>
</dbReference>
<keyword evidence="5" id="KW-0804">Transcription</keyword>
<dbReference type="Gene3D" id="1.10.10.10">
    <property type="entry name" value="Winged helix-like DNA-binding domain superfamily/Winged helix DNA-binding domain"/>
    <property type="match status" value="1"/>
</dbReference>
<dbReference type="PANTHER" id="PTHR43133:SF8">
    <property type="entry name" value="RNA POLYMERASE SIGMA FACTOR HI_1459-RELATED"/>
    <property type="match status" value="1"/>
</dbReference>
<dbReference type="GO" id="GO:0003677">
    <property type="term" value="F:DNA binding"/>
    <property type="evidence" value="ECO:0007669"/>
    <property type="project" value="UniProtKB-KW"/>
</dbReference>
<evidence type="ECO:0000256" key="6">
    <source>
        <dbReference type="SAM" id="MobiDB-lite"/>
    </source>
</evidence>
<keyword evidence="3" id="KW-0731">Sigma factor</keyword>
<dbReference type="Pfam" id="PF04542">
    <property type="entry name" value="Sigma70_r2"/>
    <property type="match status" value="1"/>
</dbReference>
<feature type="region of interest" description="Disordered" evidence="6">
    <location>
        <begin position="112"/>
        <end position="132"/>
    </location>
</feature>
<dbReference type="RefSeq" id="WP_145194363.1">
    <property type="nucleotide sequence ID" value="NZ_CP036434.1"/>
</dbReference>